<organism evidence="3 4">
    <name type="scientific">Sorghum bicolor</name>
    <name type="common">Sorghum</name>
    <name type="synonym">Sorghum vulgare</name>
    <dbReference type="NCBI Taxonomy" id="4558"/>
    <lineage>
        <taxon>Eukaryota</taxon>
        <taxon>Viridiplantae</taxon>
        <taxon>Streptophyta</taxon>
        <taxon>Embryophyta</taxon>
        <taxon>Tracheophyta</taxon>
        <taxon>Spermatophyta</taxon>
        <taxon>Magnoliopsida</taxon>
        <taxon>Liliopsida</taxon>
        <taxon>Poales</taxon>
        <taxon>Poaceae</taxon>
        <taxon>PACMAD clade</taxon>
        <taxon>Panicoideae</taxon>
        <taxon>Andropogonodae</taxon>
        <taxon>Andropogoneae</taxon>
        <taxon>Sorghinae</taxon>
        <taxon>Sorghum</taxon>
    </lineage>
</organism>
<feature type="compositionally biased region" description="Basic and acidic residues" evidence="1">
    <location>
        <begin position="375"/>
        <end position="401"/>
    </location>
</feature>
<feature type="compositionally biased region" description="Polar residues" evidence="1">
    <location>
        <begin position="104"/>
        <end position="119"/>
    </location>
</feature>
<dbReference type="eggNOG" id="ENOG502QUXM">
    <property type="taxonomic scope" value="Eukaryota"/>
</dbReference>
<dbReference type="Gramene" id="EES09150">
    <property type="protein sequence ID" value="EES09150"/>
    <property type="gene ID" value="SORBI_3005G016200"/>
</dbReference>
<dbReference type="PANTHER" id="PTHR31928:SF3">
    <property type="entry name" value="EXPRESSED PROTEIN"/>
    <property type="match status" value="1"/>
</dbReference>
<feature type="compositionally biased region" description="Low complexity" evidence="1">
    <location>
        <begin position="70"/>
        <end position="88"/>
    </location>
</feature>
<feature type="compositionally biased region" description="Low complexity" evidence="1">
    <location>
        <begin position="342"/>
        <end position="359"/>
    </location>
</feature>
<protein>
    <recommendedName>
        <fullName evidence="2">DUF6857 domain-containing protein</fullName>
    </recommendedName>
</protein>
<feature type="domain" description="DUF6857" evidence="2">
    <location>
        <begin position="396"/>
        <end position="469"/>
    </location>
</feature>
<dbReference type="EMBL" id="CM000764">
    <property type="protein sequence ID" value="EES09150.2"/>
    <property type="molecule type" value="Genomic_DNA"/>
</dbReference>
<feature type="domain" description="DUF6857" evidence="2">
    <location>
        <begin position="495"/>
        <end position="556"/>
    </location>
</feature>
<feature type="compositionally biased region" description="Low complexity" evidence="1">
    <location>
        <begin position="273"/>
        <end position="303"/>
    </location>
</feature>
<dbReference type="AlphaFoldDB" id="C5Y3J7"/>
<dbReference type="InterPro" id="IPR010341">
    <property type="entry name" value="DUF936_pln"/>
</dbReference>
<evidence type="ECO:0000313" key="3">
    <source>
        <dbReference type="EMBL" id="EES09150.2"/>
    </source>
</evidence>
<dbReference type="HOGENOM" id="CLU_1386337_0_0_1"/>
<dbReference type="InterPro" id="IPR049172">
    <property type="entry name" value="DUF6857_pln"/>
</dbReference>
<keyword evidence="4" id="KW-1185">Reference proteome</keyword>
<feature type="region of interest" description="Disordered" evidence="1">
    <location>
        <begin position="136"/>
        <end position="159"/>
    </location>
</feature>
<name>C5Y3J7_SORBI</name>
<dbReference type="Pfam" id="PF21647">
    <property type="entry name" value="DUF6857"/>
    <property type="match status" value="2"/>
</dbReference>
<dbReference type="InParanoid" id="C5Y3J7"/>
<evidence type="ECO:0000256" key="1">
    <source>
        <dbReference type="SAM" id="MobiDB-lite"/>
    </source>
</evidence>
<dbReference type="KEGG" id="sbi:8083019"/>
<reference evidence="3 4" key="1">
    <citation type="journal article" date="2009" name="Nature">
        <title>The Sorghum bicolor genome and the diversification of grasses.</title>
        <authorList>
            <person name="Paterson A.H."/>
            <person name="Bowers J.E."/>
            <person name="Bruggmann R."/>
            <person name="Dubchak I."/>
            <person name="Grimwood J."/>
            <person name="Gundlach H."/>
            <person name="Haberer G."/>
            <person name="Hellsten U."/>
            <person name="Mitros T."/>
            <person name="Poliakov A."/>
            <person name="Schmutz J."/>
            <person name="Spannagl M."/>
            <person name="Tang H."/>
            <person name="Wang X."/>
            <person name="Wicker T."/>
            <person name="Bharti A.K."/>
            <person name="Chapman J."/>
            <person name="Feltus F.A."/>
            <person name="Gowik U."/>
            <person name="Grigoriev I.V."/>
            <person name="Lyons E."/>
            <person name="Maher C.A."/>
            <person name="Martis M."/>
            <person name="Narechania A."/>
            <person name="Otillar R.P."/>
            <person name="Penning B.W."/>
            <person name="Salamov A.A."/>
            <person name="Wang Y."/>
            <person name="Zhang L."/>
            <person name="Carpita N.C."/>
            <person name="Freeling M."/>
            <person name="Gingle A.R."/>
            <person name="Hash C.T."/>
            <person name="Keller B."/>
            <person name="Klein P."/>
            <person name="Kresovich S."/>
            <person name="McCann M.C."/>
            <person name="Ming R."/>
            <person name="Peterson D.G."/>
            <person name="Mehboob-ur-Rahman"/>
            <person name="Ware D."/>
            <person name="Westhoff P."/>
            <person name="Mayer K.F."/>
            <person name="Messing J."/>
            <person name="Rokhsar D.S."/>
        </authorList>
    </citation>
    <scope>NUCLEOTIDE SEQUENCE [LARGE SCALE GENOMIC DNA]</scope>
    <source>
        <strain evidence="4">cv. BTx623</strain>
    </source>
</reference>
<dbReference type="Proteomes" id="UP000000768">
    <property type="component" value="Chromosome 5"/>
</dbReference>
<sequence>MHACISQIRSHALGRPWQLERGRPGMKGRSPRVSITAKTTGMQASARRGGADLIPRHPSLALLLLHRKAAQQPSPAPTSASTASAHTAAPPPPTTRRAAPTAHMASSTSARSCSPNANEETAVKRTKNVNAIVVADADPDPAPSPVSASLMKKQANNKQRDILSRSKLLPVGVSDLRKLVSAADPLAAVARTSVRPLAVHLQHHRHRFDPPPPTKRATAQAATAQMASNNAANVNKETTTTGTVKRTAATLGGAVDPAPQTPASPLLPSSVKAAASSRLATSSPSPSASAGKTTAAPRATARPLWGTSSSSSVKAPWLARSPTRFAGKSAPRLASAIRTPGATSSSSSVKAASSACRSAGKTATPPVRGSRRPSKIQEAKSRRLRDGRNSSEIRKKELTEGRDAAATVAARVLQEASIFDSLLRNESEFSEICNSAKVSDPLPIVDAFLSVYEDTIQWNNITESVASVEISSAKYWVGGVPHLVHELSLPNAPKTKSTAKERTAELAKNLCGQMQTWFLDFVEEALDVENKWKHSSDTSTLLSQFEKISDWLEQIHIRSWRRRRRSGPRR</sequence>
<dbReference type="PANTHER" id="PTHR31928">
    <property type="entry name" value="EXPRESSED PROTEIN"/>
    <property type="match status" value="1"/>
</dbReference>
<feature type="region of interest" description="Disordered" evidence="1">
    <location>
        <begin position="252"/>
        <end position="401"/>
    </location>
</feature>
<evidence type="ECO:0000313" key="4">
    <source>
        <dbReference type="Proteomes" id="UP000000768"/>
    </source>
</evidence>
<evidence type="ECO:0000259" key="2">
    <source>
        <dbReference type="Pfam" id="PF21647"/>
    </source>
</evidence>
<gene>
    <name evidence="3" type="ORF">SORBI_3005G016200</name>
</gene>
<reference evidence="4" key="2">
    <citation type="journal article" date="2018" name="Plant J.">
        <title>The Sorghum bicolor reference genome: improved assembly, gene annotations, a transcriptome atlas, and signatures of genome organization.</title>
        <authorList>
            <person name="McCormick R.F."/>
            <person name="Truong S.K."/>
            <person name="Sreedasyam A."/>
            <person name="Jenkins J."/>
            <person name="Shu S."/>
            <person name="Sims D."/>
            <person name="Kennedy M."/>
            <person name="Amirebrahimi M."/>
            <person name="Weers B.D."/>
            <person name="McKinley B."/>
            <person name="Mattison A."/>
            <person name="Morishige D.T."/>
            <person name="Grimwood J."/>
            <person name="Schmutz J."/>
            <person name="Mullet J.E."/>
        </authorList>
    </citation>
    <scope>NUCLEOTIDE SEQUENCE [LARGE SCALE GENOMIC DNA]</scope>
    <source>
        <strain evidence="4">cv. BTx623</strain>
    </source>
</reference>
<feature type="region of interest" description="Disordered" evidence="1">
    <location>
        <begin position="18"/>
        <end position="53"/>
    </location>
</feature>
<accession>C5Y3J7</accession>
<proteinExistence type="predicted"/>
<feature type="region of interest" description="Disordered" evidence="1">
    <location>
        <begin position="69"/>
        <end position="122"/>
    </location>
</feature>